<dbReference type="EMBL" id="VOKX01000015">
    <property type="protein sequence ID" value="KAB7847782.1"/>
    <property type="molecule type" value="Genomic_DNA"/>
</dbReference>
<dbReference type="Proteomes" id="UP000327000">
    <property type="component" value="Unassembled WGS sequence"/>
</dbReference>
<evidence type="ECO:0000313" key="2">
    <source>
        <dbReference type="Proteomes" id="UP000327000"/>
    </source>
</evidence>
<evidence type="ECO:0000313" key="1">
    <source>
        <dbReference type="EMBL" id="KAB7847782.1"/>
    </source>
</evidence>
<dbReference type="InterPro" id="IPR034660">
    <property type="entry name" value="DinB/YfiT-like"/>
</dbReference>
<name>A0A5N5WAA4_STRMB</name>
<proteinExistence type="predicted"/>
<dbReference type="Gene3D" id="1.20.120.450">
    <property type="entry name" value="dinb family like domain"/>
    <property type="match status" value="1"/>
</dbReference>
<dbReference type="Pfam" id="PF04978">
    <property type="entry name" value="MST"/>
    <property type="match status" value="1"/>
</dbReference>
<dbReference type="SUPFAM" id="SSF109854">
    <property type="entry name" value="DinB/YfiT-like putative metalloenzymes"/>
    <property type="match status" value="1"/>
</dbReference>
<sequence length="182" mass="20300">MPTHVIEKDVSDERGTLLAFVDAQRGGVRRALLGLTEEQARSRPSASEMSLIGLLKHVMVAERGWLELASGTGDPDPDKAEKRFVAAWHPDESETVAALLAAWEEQAAEVERFVRALPTLEDTFALPPAPWFPKDARVSMRWFLLHLVEEIGRHAGHADIIRESIDGRTAFELVDAERRQAD</sequence>
<comment type="caution">
    <text evidence="1">The sequence shown here is derived from an EMBL/GenBank/DDBJ whole genome shotgun (WGS) entry which is preliminary data.</text>
</comment>
<dbReference type="RefSeq" id="WP_040888110.1">
    <property type="nucleotide sequence ID" value="NZ_JBFADJ010000001.1"/>
</dbReference>
<dbReference type="InterPro" id="IPR007061">
    <property type="entry name" value="MST-like"/>
</dbReference>
<dbReference type="AlphaFoldDB" id="A0A5N5WAA4"/>
<keyword evidence="2" id="KW-1185">Reference proteome</keyword>
<protein>
    <submittedName>
        <fullName evidence="1">DinB family protein</fullName>
    </submittedName>
</protein>
<reference evidence="1 2" key="1">
    <citation type="journal article" date="2019" name="Microb. Cell Fact.">
        <title>Exploring novel herbicidin analogues by transcriptional regulator overexpression and MS/MS molecular networking.</title>
        <authorList>
            <person name="Shi Y."/>
            <person name="Gu R."/>
            <person name="Li Y."/>
            <person name="Wang X."/>
            <person name="Ren W."/>
            <person name="Li X."/>
            <person name="Wang L."/>
            <person name="Xie Y."/>
            <person name="Hong B."/>
        </authorList>
    </citation>
    <scope>NUCLEOTIDE SEQUENCE [LARGE SCALE GENOMIC DNA]</scope>
    <source>
        <strain evidence="1 2">US-43</strain>
    </source>
</reference>
<gene>
    <name evidence="1" type="ORF">FRZ00_10570</name>
</gene>
<accession>A0A5N5WAA4</accession>
<organism evidence="1 2">
    <name type="scientific">Streptomyces mobaraensis</name>
    <name type="common">Streptoverticillium mobaraense</name>
    <dbReference type="NCBI Taxonomy" id="35621"/>
    <lineage>
        <taxon>Bacteria</taxon>
        <taxon>Bacillati</taxon>
        <taxon>Actinomycetota</taxon>
        <taxon>Actinomycetes</taxon>
        <taxon>Kitasatosporales</taxon>
        <taxon>Streptomycetaceae</taxon>
        <taxon>Streptomyces</taxon>
    </lineage>
</organism>
<dbReference type="OrthoDB" id="4548523at2"/>